<comment type="function">
    <text evidence="6">Involved in the gluconeogenesis. Catalyzes stereospecifically the conversion of dihydroxyacetone phosphate (DHAP) to D-glyceraldehyde-3-phosphate (G3P).</text>
</comment>
<dbReference type="InterPro" id="IPR035990">
    <property type="entry name" value="TIM_sf"/>
</dbReference>
<evidence type="ECO:0000256" key="6">
    <source>
        <dbReference type="HAMAP-Rule" id="MF_00147"/>
    </source>
</evidence>
<dbReference type="Proteomes" id="UP001194469">
    <property type="component" value="Unassembled WGS sequence"/>
</dbReference>
<accession>A0ABS0J3N0</accession>
<feature type="binding site" evidence="6">
    <location>
        <begin position="8"/>
        <end position="10"/>
    </location>
    <ligand>
        <name>substrate</name>
    </ligand>
</feature>
<name>A0ABS0J3N0_9BACT</name>
<comment type="subunit">
    <text evidence="6 7">Homodimer.</text>
</comment>
<comment type="pathway">
    <text evidence="6 7">Carbohydrate biosynthesis; gluconeogenesis.</text>
</comment>
<comment type="subcellular location">
    <subcellularLocation>
        <location evidence="6 7">Cytoplasm</location>
    </subcellularLocation>
</comment>
<proteinExistence type="inferred from homology"/>
<dbReference type="Gene3D" id="3.20.20.70">
    <property type="entry name" value="Aldolase class I"/>
    <property type="match status" value="1"/>
</dbReference>
<dbReference type="PANTHER" id="PTHR21139:SF42">
    <property type="entry name" value="TRIOSEPHOSPHATE ISOMERASE"/>
    <property type="match status" value="1"/>
</dbReference>
<reference evidence="8 9" key="1">
    <citation type="submission" date="2019-08" db="EMBL/GenBank/DDBJ databases">
        <authorList>
            <person name="Luo N."/>
        </authorList>
    </citation>
    <scope>NUCLEOTIDE SEQUENCE [LARGE SCALE GENOMIC DNA]</scope>
    <source>
        <strain evidence="8 9">NCIMB 9442</strain>
    </source>
</reference>
<keyword evidence="2 6" id="KW-0312">Gluconeogenesis</keyword>
<organism evidence="8 9">
    <name type="scientific">Nitratidesulfovibrio oxamicus</name>
    <dbReference type="NCBI Taxonomy" id="32016"/>
    <lineage>
        <taxon>Bacteria</taxon>
        <taxon>Pseudomonadati</taxon>
        <taxon>Thermodesulfobacteriota</taxon>
        <taxon>Desulfovibrionia</taxon>
        <taxon>Desulfovibrionales</taxon>
        <taxon>Desulfovibrionaceae</taxon>
        <taxon>Nitratidesulfovibrio</taxon>
    </lineage>
</organism>
<dbReference type="InterPro" id="IPR020861">
    <property type="entry name" value="Triosephosphate_isomerase_AS"/>
</dbReference>
<keyword evidence="5 6" id="KW-0413">Isomerase</keyword>
<keyword evidence="3 6" id="KW-0963">Cytoplasm</keyword>
<evidence type="ECO:0000313" key="9">
    <source>
        <dbReference type="Proteomes" id="UP001194469"/>
    </source>
</evidence>
<evidence type="ECO:0000256" key="2">
    <source>
        <dbReference type="ARBA" id="ARBA00022432"/>
    </source>
</evidence>
<feature type="active site" description="Electrophile" evidence="6">
    <location>
        <position position="97"/>
    </location>
</feature>
<keyword evidence="9" id="KW-1185">Reference proteome</keyword>
<feature type="binding site" evidence="6">
    <location>
        <position position="215"/>
    </location>
    <ligand>
        <name>substrate</name>
    </ligand>
</feature>
<sequence>MKKLMAANWKMYKTAGEARTTAASLAALTADTLPDDREVVIFPQFTALSPVADALRHAAGYSVGGQDVYPAAEGAYTGEISPGMLMDCGCAWVLTGHSERRHVIGESDELVGAKTAFSINAGLKVVLCIGETIEEREAGRLGEVLKRQLDTGLAGVKGDAVPAAIAVAYEPVWAIGTGKVAGPPEIVEAHALVRQLLVARYGQPGNAIRILYGGSVKPENAREIIALDNVDGVLVGGASLQADSFSRIILA</sequence>
<evidence type="ECO:0000256" key="7">
    <source>
        <dbReference type="RuleBase" id="RU363013"/>
    </source>
</evidence>
<dbReference type="SUPFAM" id="SSF51351">
    <property type="entry name" value="Triosephosphate isomerase (TIM)"/>
    <property type="match status" value="1"/>
</dbReference>
<dbReference type="CDD" id="cd00311">
    <property type="entry name" value="TIM"/>
    <property type="match status" value="1"/>
</dbReference>
<evidence type="ECO:0000256" key="5">
    <source>
        <dbReference type="ARBA" id="ARBA00023235"/>
    </source>
</evidence>
<dbReference type="HAMAP" id="MF_00147_B">
    <property type="entry name" value="TIM_B"/>
    <property type="match status" value="1"/>
</dbReference>
<dbReference type="PROSITE" id="PS00171">
    <property type="entry name" value="TIM_1"/>
    <property type="match status" value="1"/>
</dbReference>
<dbReference type="PROSITE" id="PS51440">
    <property type="entry name" value="TIM_2"/>
    <property type="match status" value="1"/>
</dbReference>
<feature type="active site" description="Proton acceptor" evidence="6">
    <location>
        <position position="170"/>
    </location>
</feature>
<dbReference type="EMBL" id="VRYY01000132">
    <property type="protein sequence ID" value="MBG3876571.1"/>
    <property type="molecule type" value="Genomic_DNA"/>
</dbReference>
<dbReference type="GO" id="GO:0004807">
    <property type="term" value="F:triose-phosphate isomerase activity"/>
    <property type="evidence" value="ECO:0007669"/>
    <property type="project" value="UniProtKB-EC"/>
</dbReference>
<feature type="binding site" evidence="6">
    <location>
        <position position="176"/>
    </location>
    <ligand>
        <name>substrate</name>
    </ligand>
</feature>
<comment type="catalytic activity">
    <reaction evidence="6 7">
        <text>D-glyceraldehyde 3-phosphate = dihydroxyacetone phosphate</text>
        <dbReference type="Rhea" id="RHEA:18585"/>
        <dbReference type="ChEBI" id="CHEBI:57642"/>
        <dbReference type="ChEBI" id="CHEBI:59776"/>
        <dbReference type="EC" id="5.3.1.1"/>
    </reaction>
</comment>
<comment type="caution">
    <text evidence="8">The sequence shown here is derived from an EMBL/GenBank/DDBJ whole genome shotgun (WGS) entry which is preliminary data.</text>
</comment>
<dbReference type="InterPro" id="IPR013785">
    <property type="entry name" value="Aldolase_TIM"/>
</dbReference>
<dbReference type="PANTHER" id="PTHR21139">
    <property type="entry name" value="TRIOSEPHOSPHATE ISOMERASE"/>
    <property type="match status" value="1"/>
</dbReference>
<dbReference type="InterPro" id="IPR000652">
    <property type="entry name" value="Triosephosphate_isomerase"/>
</dbReference>
<dbReference type="NCBIfam" id="TIGR00419">
    <property type="entry name" value="tim"/>
    <property type="match status" value="1"/>
</dbReference>
<comment type="pathway">
    <text evidence="6 7">Carbohydrate degradation; glycolysis; D-glyceraldehyde 3-phosphate from glycerone phosphate: step 1/1.</text>
</comment>
<feature type="binding site" evidence="6">
    <location>
        <begin position="236"/>
        <end position="237"/>
    </location>
    <ligand>
        <name>substrate</name>
    </ligand>
</feature>
<gene>
    <name evidence="6" type="primary">tpiA</name>
    <name evidence="8" type="ORF">FVW20_05920</name>
</gene>
<evidence type="ECO:0000256" key="1">
    <source>
        <dbReference type="ARBA" id="ARBA00007422"/>
    </source>
</evidence>
<dbReference type="InterPro" id="IPR022896">
    <property type="entry name" value="TrioseP_Isoase_bac/euk"/>
</dbReference>
<dbReference type="Pfam" id="PF00121">
    <property type="entry name" value="TIM"/>
    <property type="match status" value="1"/>
</dbReference>
<protein>
    <recommendedName>
        <fullName evidence="6 7">Triosephosphate isomerase</fullName>
        <shortName evidence="6">TIM</shortName>
        <shortName evidence="6">TPI</shortName>
        <ecNumber evidence="6 7">5.3.1.1</ecNumber>
    </recommendedName>
    <alternativeName>
        <fullName evidence="6">Triose-phosphate isomerase</fullName>
    </alternativeName>
</protein>
<evidence type="ECO:0000256" key="4">
    <source>
        <dbReference type="ARBA" id="ARBA00023152"/>
    </source>
</evidence>
<evidence type="ECO:0000313" key="8">
    <source>
        <dbReference type="EMBL" id="MBG3876571.1"/>
    </source>
</evidence>
<dbReference type="EC" id="5.3.1.1" evidence="6 7"/>
<dbReference type="RefSeq" id="WP_196608702.1">
    <property type="nucleotide sequence ID" value="NZ_VRYY01000132.1"/>
</dbReference>
<keyword evidence="4 6" id="KW-0324">Glycolysis</keyword>
<comment type="similarity">
    <text evidence="1 6 7">Belongs to the triosephosphate isomerase family.</text>
</comment>
<evidence type="ECO:0000256" key="3">
    <source>
        <dbReference type="ARBA" id="ARBA00022490"/>
    </source>
</evidence>